<keyword evidence="4 5" id="KW-0443">Lipid metabolism</keyword>
<accession>A0A482XC47</accession>
<dbReference type="Gene3D" id="3.40.50.1820">
    <property type="entry name" value="alpha/beta hydrolase"/>
    <property type="match status" value="1"/>
</dbReference>
<proteinExistence type="predicted"/>
<keyword evidence="3 5" id="KW-0442">Lipid degradation</keyword>
<feature type="active site" description="Charge relay system" evidence="6">
    <location>
        <position position="231"/>
    </location>
</feature>
<evidence type="ECO:0000256" key="4">
    <source>
        <dbReference type="ARBA" id="ARBA00023098"/>
    </source>
</evidence>
<dbReference type="EC" id="3.1.1.47" evidence="1 5"/>
<sequence length="368" mass="42135">MTKFSREGCFVRLHYPSSVEKSQNNLSRWVPWCPDESYIMGFSSVVKIWSFIIKLTMWLLGDLYIPAIWEAEPNKSGKMPVIVYSHGFGASRFLCSSTATELASWGYLVASVEHRDHSASITYYYDSPENRDVDKRTYVFHQGLFSGSNHYRKRNEQLKMRQSDCSQVMSLLCEINNGTATNILKSSFKLTEFKDCLDLSSACMMGHSFGGATSLYTLAKDDRFKLGVILDCWMFPLKDETDLKIKQPMIFINTQTFHIPSNLQSLQKFVANPDGTKHPLYTIRHTTHEHQTDTAIVWGSWLNLFMRKLDKSVALKINNFLALKFLHTHFGFPKDIDDCDSYIKENAANIVEGPIAYTRTAVKKFSVT</sequence>
<dbReference type="OrthoDB" id="2363873at2759"/>
<evidence type="ECO:0000256" key="2">
    <source>
        <dbReference type="ARBA" id="ARBA00022801"/>
    </source>
</evidence>
<dbReference type="Proteomes" id="UP000291343">
    <property type="component" value="Unassembled WGS sequence"/>
</dbReference>
<dbReference type="SUPFAM" id="SSF53474">
    <property type="entry name" value="alpha/beta-Hydrolases"/>
    <property type="match status" value="1"/>
</dbReference>
<keyword evidence="2 5" id="KW-0378">Hydrolase</keyword>
<protein>
    <recommendedName>
        <fullName evidence="1 5">1-alkyl-2-acetylglycerophosphocholine esterase</fullName>
        <ecNumber evidence="1 5">3.1.1.47</ecNumber>
    </recommendedName>
</protein>
<dbReference type="PIRSF" id="PIRSF018169">
    <property type="entry name" value="PAF_acetylhydrolase"/>
    <property type="match status" value="1"/>
</dbReference>
<dbReference type="PANTHER" id="PTHR10272">
    <property type="entry name" value="PLATELET-ACTIVATING FACTOR ACETYLHYDROLASE"/>
    <property type="match status" value="1"/>
</dbReference>
<evidence type="ECO:0000256" key="6">
    <source>
        <dbReference type="PIRSR" id="PIRSR018169-1"/>
    </source>
</evidence>
<dbReference type="EMBL" id="QKKF02012754">
    <property type="protein sequence ID" value="RZF43257.1"/>
    <property type="molecule type" value="Genomic_DNA"/>
</dbReference>
<gene>
    <name evidence="7" type="ORF">LSTR_LSTR001518</name>
</gene>
<reference evidence="7 8" key="1">
    <citation type="journal article" date="2017" name="Gigascience">
        <title>Genome sequence of the small brown planthopper, Laodelphax striatellus.</title>
        <authorList>
            <person name="Zhu J."/>
            <person name="Jiang F."/>
            <person name="Wang X."/>
            <person name="Yang P."/>
            <person name="Bao Y."/>
            <person name="Zhao W."/>
            <person name="Wang W."/>
            <person name="Lu H."/>
            <person name="Wang Q."/>
            <person name="Cui N."/>
            <person name="Li J."/>
            <person name="Chen X."/>
            <person name="Luo L."/>
            <person name="Yu J."/>
            <person name="Kang L."/>
            <person name="Cui F."/>
        </authorList>
    </citation>
    <scope>NUCLEOTIDE SEQUENCE [LARGE SCALE GENOMIC DNA]</scope>
    <source>
        <strain evidence="7">Lst14</strain>
    </source>
</reference>
<dbReference type="STRING" id="195883.A0A482XC47"/>
<dbReference type="PANTHER" id="PTHR10272:SF0">
    <property type="entry name" value="PLATELET-ACTIVATING FACTOR ACETYLHYDROLASE"/>
    <property type="match status" value="1"/>
</dbReference>
<comment type="caution">
    <text evidence="7">The sequence shown here is derived from an EMBL/GenBank/DDBJ whole genome shotgun (WGS) entry which is preliminary data.</text>
</comment>
<comment type="catalytic activity">
    <reaction evidence="5">
        <text>a 1-O-alkyl-2-acetyl-sn-glycero-3-phosphocholine + H2O = a 1-O-alkyl-sn-glycero-3-phosphocholine + acetate + H(+)</text>
        <dbReference type="Rhea" id="RHEA:17777"/>
        <dbReference type="ChEBI" id="CHEBI:15377"/>
        <dbReference type="ChEBI" id="CHEBI:15378"/>
        <dbReference type="ChEBI" id="CHEBI:30089"/>
        <dbReference type="ChEBI" id="CHEBI:30909"/>
        <dbReference type="ChEBI" id="CHEBI:36707"/>
        <dbReference type="EC" id="3.1.1.47"/>
    </reaction>
</comment>
<name>A0A482XC47_LAOST</name>
<dbReference type="GO" id="GO:0003847">
    <property type="term" value="F:1-alkyl-2-acetylglycerophosphocholine esterase activity"/>
    <property type="evidence" value="ECO:0007669"/>
    <property type="project" value="UniProtKB-UniRule"/>
</dbReference>
<dbReference type="InParanoid" id="A0A482XC47"/>
<dbReference type="InterPro" id="IPR016715">
    <property type="entry name" value="PAF_acetylhydro_eukaryote"/>
</dbReference>
<evidence type="ECO:0000256" key="5">
    <source>
        <dbReference type="PIRNR" id="PIRNR018169"/>
    </source>
</evidence>
<dbReference type="SMR" id="A0A482XC47"/>
<evidence type="ECO:0000256" key="3">
    <source>
        <dbReference type="ARBA" id="ARBA00022963"/>
    </source>
</evidence>
<feature type="active site" description="Charge relay system" evidence="6">
    <location>
        <position position="288"/>
    </location>
</feature>
<keyword evidence="8" id="KW-1185">Reference proteome</keyword>
<dbReference type="AlphaFoldDB" id="A0A482XC47"/>
<evidence type="ECO:0000313" key="8">
    <source>
        <dbReference type="Proteomes" id="UP000291343"/>
    </source>
</evidence>
<evidence type="ECO:0000256" key="1">
    <source>
        <dbReference type="ARBA" id="ARBA00013201"/>
    </source>
</evidence>
<organism evidence="7 8">
    <name type="scientific">Laodelphax striatellus</name>
    <name type="common">Small brown planthopper</name>
    <name type="synonym">Delphax striatella</name>
    <dbReference type="NCBI Taxonomy" id="195883"/>
    <lineage>
        <taxon>Eukaryota</taxon>
        <taxon>Metazoa</taxon>
        <taxon>Ecdysozoa</taxon>
        <taxon>Arthropoda</taxon>
        <taxon>Hexapoda</taxon>
        <taxon>Insecta</taxon>
        <taxon>Pterygota</taxon>
        <taxon>Neoptera</taxon>
        <taxon>Paraneoptera</taxon>
        <taxon>Hemiptera</taxon>
        <taxon>Auchenorrhyncha</taxon>
        <taxon>Fulgoroidea</taxon>
        <taxon>Delphacidae</taxon>
        <taxon>Criomorphinae</taxon>
        <taxon>Laodelphax</taxon>
    </lineage>
</organism>
<dbReference type="GO" id="GO:0016042">
    <property type="term" value="P:lipid catabolic process"/>
    <property type="evidence" value="ECO:0007669"/>
    <property type="project" value="UniProtKB-KW"/>
</dbReference>
<evidence type="ECO:0000313" key="7">
    <source>
        <dbReference type="EMBL" id="RZF43257.1"/>
    </source>
</evidence>
<dbReference type="Pfam" id="PF03403">
    <property type="entry name" value="PAF-AH_p_II"/>
    <property type="match status" value="1"/>
</dbReference>
<dbReference type="InterPro" id="IPR029058">
    <property type="entry name" value="AB_hydrolase_fold"/>
</dbReference>
<feature type="active site" description="Nucleophile" evidence="6">
    <location>
        <position position="208"/>
    </location>
</feature>